<keyword evidence="9" id="KW-1185">Reference proteome</keyword>
<dbReference type="GO" id="GO:0000794">
    <property type="term" value="C:condensed nuclear chromosome"/>
    <property type="evidence" value="ECO:0007669"/>
    <property type="project" value="TreeGrafter"/>
</dbReference>
<reference evidence="8 9" key="1">
    <citation type="submission" date="2017-03" db="EMBL/GenBank/DDBJ databases">
        <title>Genomes of endolithic fungi from Antarctica.</title>
        <authorList>
            <person name="Coleine C."/>
            <person name="Masonjones S."/>
            <person name="Stajich J.E."/>
        </authorList>
    </citation>
    <scope>NUCLEOTIDE SEQUENCE [LARGE SCALE GENOMIC DNA]</scope>
    <source>
        <strain evidence="8 9">CCFEE 6315</strain>
    </source>
</reference>
<dbReference type="GO" id="GO:0120231">
    <property type="term" value="C:DNA recombinase auxiliary factor complex"/>
    <property type="evidence" value="ECO:0007669"/>
    <property type="project" value="TreeGrafter"/>
</dbReference>
<accession>A0A4V5N4I9</accession>
<gene>
    <name evidence="8" type="ORF">B0A50_04004</name>
</gene>
<evidence type="ECO:0000313" key="8">
    <source>
        <dbReference type="EMBL" id="TKA27939.1"/>
    </source>
</evidence>
<dbReference type="GO" id="GO:0010774">
    <property type="term" value="P:meiotic strand invasion involved in reciprocal meiotic recombination"/>
    <property type="evidence" value="ECO:0007669"/>
    <property type="project" value="TreeGrafter"/>
</dbReference>
<dbReference type="AlphaFoldDB" id="A0A4V5N4I9"/>
<evidence type="ECO:0000256" key="4">
    <source>
        <dbReference type="ARBA" id="ARBA00023242"/>
    </source>
</evidence>
<evidence type="ECO:0000256" key="2">
    <source>
        <dbReference type="ARBA" id="ARBA00007922"/>
    </source>
</evidence>
<dbReference type="PANTHER" id="PTHR15938:SF0">
    <property type="entry name" value="HOMOLOGOUS-PAIRING PROTEIN 2 HOMOLOG"/>
    <property type="match status" value="1"/>
</dbReference>
<protein>
    <recommendedName>
        <fullName evidence="7">Homologous-pairing protein 2 winged helix domain-containing protein</fullName>
    </recommendedName>
</protein>
<evidence type="ECO:0000256" key="3">
    <source>
        <dbReference type="ARBA" id="ARBA00023172"/>
    </source>
</evidence>
<name>A0A4V5N4I9_9PEZI</name>
<evidence type="ECO:0000313" key="9">
    <source>
        <dbReference type="Proteomes" id="UP000308549"/>
    </source>
</evidence>
<dbReference type="InterPro" id="IPR010776">
    <property type="entry name" value="Hop2_WH_dom"/>
</dbReference>
<comment type="caution">
    <text evidence="8">The sequence shown here is derived from an EMBL/GenBank/DDBJ whole genome shotgun (WGS) entry which is preliminary data.</text>
</comment>
<dbReference type="GO" id="GO:0007129">
    <property type="term" value="P:homologous chromosome pairing at meiosis"/>
    <property type="evidence" value="ECO:0007669"/>
    <property type="project" value="TreeGrafter"/>
</dbReference>
<dbReference type="Pfam" id="PF07106">
    <property type="entry name" value="WHD_TBPIP"/>
    <property type="match status" value="1"/>
</dbReference>
<evidence type="ECO:0000256" key="1">
    <source>
        <dbReference type="ARBA" id="ARBA00004123"/>
    </source>
</evidence>
<comment type="similarity">
    <text evidence="2">Belongs to the HOP2 family.</text>
</comment>
<evidence type="ECO:0000256" key="6">
    <source>
        <dbReference type="SAM" id="Coils"/>
    </source>
</evidence>
<dbReference type="GO" id="GO:0000709">
    <property type="term" value="P:meiotic joint molecule formation"/>
    <property type="evidence" value="ECO:0007669"/>
    <property type="project" value="TreeGrafter"/>
</dbReference>
<keyword evidence="4" id="KW-0539">Nucleus</keyword>
<evidence type="ECO:0000256" key="5">
    <source>
        <dbReference type="ARBA" id="ARBA00023254"/>
    </source>
</evidence>
<organism evidence="8 9">
    <name type="scientific">Salinomyces thailandicus</name>
    <dbReference type="NCBI Taxonomy" id="706561"/>
    <lineage>
        <taxon>Eukaryota</taxon>
        <taxon>Fungi</taxon>
        <taxon>Dikarya</taxon>
        <taxon>Ascomycota</taxon>
        <taxon>Pezizomycotina</taxon>
        <taxon>Dothideomycetes</taxon>
        <taxon>Dothideomycetidae</taxon>
        <taxon>Mycosphaerellales</taxon>
        <taxon>Teratosphaeriaceae</taxon>
        <taxon>Salinomyces</taxon>
    </lineage>
</organism>
<keyword evidence="6" id="KW-0175">Coiled coil</keyword>
<keyword evidence="5" id="KW-0469">Meiosis</keyword>
<dbReference type="OrthoDB" id="272266at2759"/>
<feature type="domain" description="Homologous-pairing protein 2 winged helix" evidence="7">
    <location>
        <begin position="23"/>
        <end position="78"/>
    </location>
</feature>
<dbReference type="Proteomes" id="UP000308549">
    <property type="component" value="Unassembled WGS sequence"/>
</dbReference>
<dbReference type="InterPro" id="IPR036388">
    <property type="entry name" value="WH-like_DNA-bd_sf"/>
</dbReference>
<dbReference type="EMBL" id="NAJL01000020">
    <property type="protein sequence ID" value="TKA27939.1"/>
    <property type="molecule type" value="Genomic_DNA"/>
</dbReference>
<dbReference type="GO" id="GO:0003690">
    <property type="term" value="F:double-stranded DNA binding"/>
    <property type="evidence" value="ECO:0007669"/>
    <property type="project" value="TreeGrafter"/>
</dbReference>
<feature type="coiled-coil region" evidence="6">
    <location>
        <begin position="93"/>
        <end position="123"/>
    </location>
</feature>
<comment type="subcellular location">
    <subcellularLocation>
        <location evidence="1">Nucleus</location>
    </subcellularLocation>
</comment>
<evidence type="ECO:0000259" key="7">
    <source>
        <dbReference type="Pfam" id="PF07106"/>
    </source>
</evidence>
<dbReference type="PANTHER" id="PTHR15938">
    <property type="entry name" value="TBP-1 INTERACTING PROTEIN"/>
    <property type="match status" value="1"/>
</dbReference>
<proteinExistence type="inferred from homology"/>
<sequence length="215" mass="24489">MAPTKKDAKEEKEAKLTPQQSADLMLDYLRKQNRPYSATDISTNLKNRVTKAAAAKLLKDLHERKEIEGRAAGKQLVYHSIQDEADEASLEALQEMEAETTRLREATTTLKAEEKELRQALREGTSQMPIPELRAAVAVLQQEKLEVTARLTKLKSGSIKPVSLEEREKTNGDHRKWAKKAAARKKIRRELWAEMQGHLEKDQIEETKESMGLEF</sequence>
<dbReference type="GO" id="GO:0120230">
    <property type="term" value="F:recombinase activator activity"/>
    <property type="evidence" value="ECO:0007669"/>
    <property type="project" value="TreeGrafter"/>
</dbReference>
<keyword evidence="3" id="KW-0233">DNA recombination</keyword>
<dbReference type="Gene3D" id="1.10.10.10">
    <property type="entry name" value="Winged helix-like DNA-binding domain superfamily/Winged helix DNA-binding domain"/>
    <property type="match status" value="1"/>
</dbReference>